<proteinExistence type="inferred from homology"/>
<dbReference type="PROSITE" id="PS51674">
    <property type="entry name" value="4FE4S_WBL"/>
    <property type="match status" value="1"/>
</dbReference>
<dbReference type="KEGG" id="msto:MSTO_58720"/>
<evidence type="ECO:0000256" key="3">
    <source>
        <dbReference type="ARBA" id="ARBA00022485"/>
    </source>
</evidence>
<keyword evidence="11" id="KW-0963">Cytoplasm</keyword>
<evidence type="ECO:0000256" key="6">
    <source>
        <dbReference type="ARBA" id="ARBA00023014"/>
    </source>
</evidence>
<dbReference type="RefSeq" id="WP_163793999.1">
    <property type="nucleotide sequence ID" value="NZ_AP022587.1"/>
</dbReference>
<feature type="compositionally biased region" description="Polar residues" evidence="12">
    <location>
        <begin position="1"/>
        <end position="18"/>
    </location>
</feature>
<reference evidence="14 15" key="1">
    <citation type="journal article" date="2019" name="Emerg. Microbes Infect.">
        <title>Comprehensive subspecies identification of 175 nontuberculous mycobacteria species based on 7547 genomic profiles.</title>
        <authorList>
            <person name="Matsumoto Y."/>
            <person name="Kinjo T."/>
            <person name="Motooka D."/>
            <person name="Nabeya D."/>
            <person name="Jung N."/>
            <person name="Uechi K."/>
            <person name="Horii T."/>
            <person name="Iida T."/>
            <person name="Fujita J."/>
            <person name="Nakamura S."/>
        </authorList>
    </citation>
    <scope>NUCLEOTIDE SEQUENCE [LARGE SCALE GENOMIC DNA]</scope>
    <source>
        <strain evidence="14 15">JCM 17783</strain>
    </source>
</reference>
<dbReference type="GO" id="GO:0046872">
    <property type="term" value="F:metal ion binding"/>
    <property type="evidence" value="ECO:0007669"/>
    <property type="project" value="UniProtKB-KW"/>
</dbReference>
<comment type="similarity">
    <text evidence="2 11">Belongs to the WhiB family.</text>
</comment>
<keyword evidence="3 11" id="KW-0004">4Fe-4S</keyword>
<dbReference type="GO" id="GO:0045454">
    <property type="term" value="P:cell redox homeostasis"/>
    <property type="evidence" value="ECO:0007669"/>
    <property type="project" value="TreeGrafter"/>
</dbReference>
<evidence type="ECO:0000256" key="7">
    <source>
        <dbReference type="ARBA" id="ARBA00023015"/>
    </source>
</evidence>
<gene>
    <name evidence="11" type="primary">whiB</name>
    <name evidence="14" type="ORF">MSTO_58720</name>
</gene>
<dbReference type="InterPro" id="IPR003482">
    <property type="entry name" value="Whib"/>
</dbReference>
<comment type="PTM">
    <text evidence="11">The Fe-S cluster can be nitrosylated by nitric oxide (NO).</text>
</comment>
<keyword evidence="15" id="KW-1185">Reference proteome</keyword>
<dbReference type="AlphaFoldDB" id="A0A7I7QHX2"/>
<comment type="PTM">
    <text evidence="11">Upon Fe-S cluster removal intramolecular disulfide bonds are formed.</text>
</comment>
<evidence type="ECO:0000256" key="4">
    <source>
        <dbReference type="ARBA" id="ARBA00022723"/>
    </source>
</evidence>
<evidence type="ECO:0000256" key="12">
    <source>
        <dbReference type="SAM" id="MobiDB-lite"/>
    </source>
</evidence>
<accession>A0A7I7QHX2</accession>
<dbReference type="EMBL" id="AP022587">
    <property type="protein sequence ID" value="BBY25667.1"/>
    <property type="molecule type" value="Genomic_DNA"/>
</dbReference>
<dbReference type="HAMAP" id="MF_01479">
    <property type="entry name" value="WhiB"/>
    <property type="match status" value="1"/>
</dbReference>
<dbReference type="PANTHER" id="PTHR38839:SF7">
    <property type="entry name" value="TRANSCRIPTIONAL REGULATOR WHIB4"/>
    <property type="match status" value="1"/>
</dbReference>
<feature type="domain" description="4Fe-4S Wbl-type" evidence="13">
    <location>
        <begin position="33"/>
        <end position="89"/>
    </location>
</feature>
<evidence type="ECO:0000256" key="10">
    <source>
        <dbReference type="ARBA" id="ARBA00023163"/>
    </source>
</evidence>
<name>A0A7I7QHX2_9MYCO</name>
<evidence type="ECO:0000256" key="5">
    <source>
        <dbReference type="ARBA" id="ARBA00023004"/>
    </source>
</evidence>
<comment type="cofactor">
    <cofactor evidence="11">
        <name>[4Fe-4S] cluster</name>
        <dbReference type="ChEBI" id="CHEBI:49883"/>
    </cofactor>
    <text evidence="11">Binds 1 [4Fe-4S] cluster per subunit. Following nitrosylation of the [4Fe-4S] cluster binds 1 [4Fe-8(NO)] cluster per subunit.</text>
</comment>
<dbReference type="GO" id="GO:0003677">
    <property type="term" value="F:DNA binding"/>
    <property type="evidence" value="ECO:0007669"/>
    <property type="project" value="UniProtKB-UniRule"/>
</dbReference>
<dbReference type="Proteomes" id="UP000467130">
    <property type="component" value="Chromosome"/>
</dbReference>
<comment type="subcellular location">
    <subcellularLocation>
        <location evidence="1 11">Cytoplasm</location>
    </subcellularLocation>
</comment>
<dbReference type="GO" id="GO:0005737">
    <property type="term" value="C:cytoplasm"/>
    <property type="evidence" value="ECO:0007669"/>
    <property type="project" value="UniProtKB-SubCell"/>
</dbReference>
<feature type="binding site" evidence="11">
    <location>
        <position position="65"/>
    </location>
    <ligand>
        <name>[4Fe-4S] cluster</name>
        <dbReference type="ChEBI" id="CHEBI:49883"/>
    </ligand>
</feature>
<feature type="binding site" evidence="11">
    <location>
        <position position="56"/>
    </location>
    <ligand>
        <name>[4Fe-4S] cluster</name>
        <dbReference type="ChEBI" id="CHEBI:49883"/>
    </ligand>
</feature>
<evidence type="ECO:0000313" key="14">
    <source>
        <dbReference type="EMBL" id="BBY25667.1"/>
    </source>
</evidence>
<sequence>MAGQPGTRQPTTSNSPAPRSTGVDGETWESEGLCRNAHPDALFVAKARQRRAAKICNGCPVLRQCAAHALDNKVEYGVWGGMTEHRRQTLLKQHPYVLSWAELLSRC</sequence>
<dbReference type="InterPro" id="IPR034768">
    <property type="entry name" value="4FE4S_WBL"/>
</dbReference>
<feature type="region of interest" description="Disordered" evidence="12">
    <location>
        <begin position="1"/>
        <end position="30"/>
    </location>
</feature>
<keyword evidence="6 11" id="KW-0411">Iron-sulfur</keyword>
<keyword evidence="5 11" id="KW-0408">Iron</keyword>
<evidence type="ECO:0000256" key="9">
    <source>
        <dbReference type="ARBA" id="ARBA00023157"/>
    </source>
</evidence>
<evidence type="ECO:0000313" key="15">
    <source>
        <dbReference type="Proteomes" id="UP000467130"/>
    </source>
</evidence>
<dbReference type="GO" id="GO:0051539">
    <property type="term" value="F:4 iron, 4 sulfur cluster binding"/>
    <property type="evidence" value="ECO:0007669"/>
    <property type="project" value="UniProtKB-UniRule"/>
</dbReference>
<organism evidence="14 15">
    <name type="scientific">Mycobacterium stomatepiae</name>
    <dbReference type="NCBI Taxonomy" id="470076"/>
    <lineage>
        <taxon>Bacteria</taxon>
        <taxon>Bacillati</taxon>
        <taxon>Actinomycetota</taxon>
        <taxon>Actinomycetes</taxon>
        <taxon>Mycobacteriales</taxon>
        <taxon>Mycobacteriaceae</taxon>
        <taxon>Mycobacterium</taxon>
        <taxon>Mycobacterium simiae complex</taxon>
    </lineage>
</organism>
<evidence type="ECO:0000256" key="8">
    <source>
        <dbReference type="ARBA" id="ARBA00023125"/>
    </source>
</evidence>
<evidence type="ECO:0000256" key="11">
    <source>
        <dbReference type="HAMAP-Rule" id="MF_01479"/>
    </source>
</evidence>
<dbReference type="GO" id="GO:0047134">
    <property type="term" value="F:protein-disulfide reductase [NAD(P)H] activity"/>
    <property type="evidence" value="ECO:0007669"/>
    <property type="project" value="TreeGrafter"/>
</dbReference>
<dbReference type="GO" id="GO:0045892">
    <property type="term" value="P:negative regulation of DNA-templated transcription"/>
    <property type="evidence" value="ECO:0007669"/>
    <property type="project" value="TreeGrafter"/>
</dbReference>
<feature type="binding site" evidence="11">
    <location>
        <position position="59"/>
    </location>
    <ligand>
        <name>[4Fe-4S] cluster</name>
        <dbReference type="ChEBI" id="CHEBI:49883"/>
    </ligand>
</feature>
<keyword evidence="4 11" id="KW-0479">Metal-binding</keyword>
<keyword evidence="7 11" id="KW-0805">Transcription regulation</keyword>
<evidence type="ECO:0000259" key="13">
    <source>
        <dbReference type="PROSITE" id="PS51674"/>
    </source>
</evidence>
<keyword evidence="8 11" id="KW-0238">DNA-binding</keyword>
<evidence type="ECO:0000256" key="1">
    <source>
        <dbReference type="ARBA" id="ARBA00004496"/>
    </source>
</evidence>
<feature type="binding site" evidence="11">
    <location>
        <position position="34"/>
    </location>
    <ligand>
        <name>[4Fe-4S] cluster</name>
        <dbReference type="ChEBI" id="CHEBI:49883"/>
    </ligand>
</feature>
<comment type="function">
    <text evidence="11">Acts as a transcriptional regulator. Probably redox-responsive. The apo- but not holo-form probably binds DNA.</text>
</comment>
<evidence type="ECO:0000256" key="2">
    <source>
        <dbReference type="ARBA" id="ARBA00006597"/>
    </source>
</evidence>
<keyword evidence="9 11" id="KW-1015">Disulfide bond</keyword>
<dbReference type="Pfam" id="PF02467">
    <property type="entry name" value="Whib"/>
    <property type="match status" value="1"/>
</dbReference>
<protein>
    <recommendedName>
        <fullName evidence="11">Transcriptional regulator WhiB</fullName>
    </recommendedName>
</protein>
<dbReference type="PANTHER" id="PTHR38839">
    <property type="entry name" value="TRANSCRIPTIONAL REGULATOR WHID-RELATED"/>
    <property type="match status" value="1"/>
</dbReference>
<dbReference type="GO" id="GO:0035731">
    <property type="term" value="F:dinitrosyl-iron complex binding"/>
    <property type="evidence" value="ECO:0007669"/>
    <property type="project" value="UniProtKB-UniRule"/>
</dbReference>
<keyword evidence="10 11" id="KW-0804">Transcription</keyword>